<keyword evidence="4 6" id="KW-0067">ATP-binding</keyword>
<dbReference type="GO" id="GO:0005737">
    <property type="term" value="C:cytoplasm"/>
    <property type="evidence" value="ECO:0007669"/>
    <property type="project" value="TreeGrafter"/>
</dbReference>
<feature type="compositionally biased region" description="Basic and acidic residues" evidence="7">
    <location>
        <begin position="1100"/>
        <end position="1114"/>
    </location>
</feature>
<feature type="compositionally biased region" description="Basic and acidic residues" evidence="7">
    <location>
        <begin position="405"/>
        <end position="417"/>
    </location>
</feature>
<dbReference type="PROSITE" id="PS00107">
    <property type="entry name" value="PROTEIN_KINASE_ATP"/>
    <property type="match status" value="1"/>
</dbReference>
<dbReference type="InterPro" id="IPR050339">
    <property type="entry name" value="CC_SR_Kinase"/>
</dbReference>
<feature type="compositionally biased region" description="Basic residues" evidence="7">
    <location>
        <begin position="44"/>
        <end position="56"/>
    </location>
</feature>
<dbReference type="SUPFAM" id="SSF56112">
    <property type="entry name" value="Protein kinase-like (PK-like)"/>
    <property type="match status" value="1"/>
</dbReference>
<feature type="binding site" evidence="6">
    <location>
        <position position="1341"/>
    </location>
    <ligand>
        <name>ATP</name>
        <dbReference type="ChEBI" id="CHEBI:30616"/>
    </ligand>
</feature>
<protein>
    <submittedName>
        <fullName evidence="9">Serine/threonine-protein_kinase_putative/GeneDB:L mjF.10.0830</fullName>
    </submittedName>
</protein>
<evidence type="ECO:0000313" key="10">
    <source>
        <dbReference type="Proteomes" id="UP000601710"/>
    </source>
</evidence>
<dbReference type="VEuPathDB" id="TriTrypDB:LdCL_100015600"/>
<dbReference type="GO" id="GO:0005634">
    <property type="term" value="C:nucleus"/>
    <property type="evidence" value="ECO:0007669"/>
    <property type="project" value="TreeGrafter"/>
</dbReference>
<evidence type="ECO:0000256" key="6">
    <source>
        <dbReference type="PROSITE-ProRule" id="PRU10141"/>
    </source>
</evidence>
<dbReference type="EMBL" id="LR812630">
    <property type="protein sequence ID" value="CAC5428047.1"/>
    <property type="molecule type" value="Genomic_DNA"/>
</dbReference>
<feature type="compositionally biased region" description="Basic residues" evidence="7">
    <location>
        <begin position="164"/>
        <end position="175"/>
    </location>
</feature>
<evidence type="ECO:0000256" key="3">
    <source>
        <dbReference type="ARBA" id="ARBA00022777"/>
    </source>
</evidence>
<feature type="region of interest" description="Disordered" evidence="7">
    <location>
        <begin position="572"/>
        <end position="667"/>
    </location>
</feature>
<feature type="region of interest" description="Disordered" evidence="7">
    <location>
        <begin position="1"/>
        <end position="537"/>
    </location>
</feature>
<feature type="domain" description="Protein kinase" evidence="8">
    <location>
        <begin position="1313"/>
        <end position="1747"/>
    </location>
</feature>
<feature type="region of interest" description="Disordered" evidence="7">
    <location>
        <begin position="1087"/>
        <end position="1209"/>
    </location>
</feature>
<evidence type="ECO:0000256" key="5">
    <source>
        <dbReference type="ARBA" id="ARBA00037982"/>
    </source>
</evidence>
<dbReference type="VEuPathDB" id="TriTrypDB:LdBPK_100880.1"/>
<evidence type="ECO:0000256" key="4">
    <source>
        <dbReference type="ARBA" id="ARBA00022840"/>
    </source>
</evidence>
<feature type="compositionally biased region" description="Low complexity" evidence="7">
    <location>
        <begin position="730"/>
        <end position="741"/>
    </location>
</feature>
<dbReference type="PROSITE" id="PS50011">
    <property type="entry name" value="PROTEIN_KINASE_DOM"/>
    <property type="match status" value="1"/>
</dbReference>
<dbReference type="PROSITE" id="PS00108">
    <property type="entry name" value="PROTEIN_KINASE_ST"/>
    <property type="match status" value="1"/>
</dbReference>
<feature type="compositionally biased region" description="Acidic residues" evidence="7">
    <location>
        <begin position="236"/>
        <end position="249"/>
    </location>
</feature>
<organism evidence="9 10">
    <name type="scientific">Leishmania donovani</name>
    <dbReference type="NCBI Taxonomy" id="5661"/>
    <lineage>
        <taxon>Eukaryota</taxon>
        <taxon>Discoba</taxon>
        <taxon>Euglenozoa</taxon>
        <taxon>Kinetoplastea</taxon>
        <taxon>Metakinetoplastina</taxon>
        <taxon>Trypanosomatida</taxon>
        <taxon>Trypanosomatidae</taxon>
        <taxon>Leishmaniinae</taxon>
        <taxon>Leishmania</taxon>
    </lineage>
</organism>
<feature type="compositionally biased region" description="Acidic residues" evidence="7">
    <location>
        <begin position="1020"/>
        <end position="1031"/>
    </location>
</feature>
<feature type="compositionally biased region" description="Low complexity" evidence="7">
    <location>
        <begin position="635"/>
        <end position="648"/>
    </location>
</feature>
<feature type="compositionally biased region" description="Basic and acidic residues" evidence="7">
    <location>
        <begin position="1193"/>
        <end position="1202"/>
    </location>
</feature>
<dbReference type="Pfam" id="PF00069">
    <property type="entry name" value="Pkinase"/>
    <property type="match status" value="1"/>
</dbReference>
<feature type="compositionally biased region" description="Basic residues" evidence="7">
    <location>
        <begin position="1"/>
        <end position="10"/>
    </location>
</feature>
<keyword evidence="3 9" id="KW-0418">Kinase</keyword>
<dbReference type="GO" id="GO:0005524">
    <property type="term" value="F:ATP binding"/>
    <property type="evidence" value="ECO:0007669"/>
    <property type="project" value="UniProtKB-UniRule"/>
</dbReference>
<feature type="compositionally biased region" description="Low complexity" evidence="7">
    <location>
        <begin position="1181"/>
        <end position="1190"/>
    </location>
</feature>
<feature type="compositionally biased region" description="Polar residues" evidence="7">
    <location>
        <begin position="442"/>
        <end position="457"/>
    </location>
</feature>
<comment type="similarity">
    <text evidence="5">Belongs to the protein kinase superfamily. Ser/Thr protein kinase family. GCN2 subfamily.</text>
</comment>
<feature type="compositionally biased region" description="Low complexity" evidence="7">
    <location>
        <begin position="83"/>
        <end position="108"/>
    </location>
</feature>
<feature type="compositionally biased region" description="Low complexity" evidence="7">
    <location>
        <begin position="319"/>
        <end position="336"/>
    </location>
</feature>
<dbReference type="InterPro" id="IPR008271">
    <property type="entry name" value="Ser/Thr_kinase_AS"/>
</dbReference>
<feature type="region of interest" description="Disordered" evidence="7">
    <location>
        <begin position="895"/>
        <end position="1044"/>
    </location>
</feature>
<evidence type="ECO:0000256" key="7">
    <source>
        <dbReference type="SAM" id="MobiDB-lite"/>
    </source>
</evidence>
<feature type="region of interest" description="Disordered" evidence="7">
    <location>
        <begin position="698"/>
        <end position="783"/>
    </location>
</feature>
<dbReference type="Gene3D" id="1.10.510.10">
    <property type="entry name" value="Transferase(Phosphotransferase) domain 1"/>
    <property type="match status" value="1"/>
</dbReference>
<feature type="region of interest" description="Disordered" evidence="7">
    <location>
        <begin position="1237"/>
        <end position="1265"/>
    </location>
</feature>
<dbReference type="Proteomes" id="UP000601710">
    <property type="component" value="Chromosome 10"/>
</dbReference>
<feature type="compositionally biased region" description="Polar residues" evidence="7">
    <location>
        <begin position="357"/>
        <end position="373"/>
    </location>
</feature>
<feature type="compositionally biased region" description="Low complexity" evidence="7">
    <location>
        <begin position="16"/>
        <end position="28"/>
    </location>
</feature>
<gene>
    <name evidence="9" type="ORF">LDHU3_10.1240</name>
</gene>
<feature type="compositionally biased region" description="Basic residues" evidence="7">
    <location>
        <begin position="476"/>
        <end position="486"/>
    </location>
</feature>
<dbReference type="InterPro" id="IPR011009">
    <property type="entry name" value="Kinase-like_dom_sf"/>
</dbReference>
<feature type="compositionally biased region" description="Low complexity" evidence="7">
    <location>
        <begin position="209"/>
        <end position="228"/>
    </location>
</feature>
<feature type="compositionally biased region" description="Polar residues" evidence="7">
    <location>
        <begin position="609"/>
        <end position="621"/>
    </location>
</feature>
<feature type="compositionally biased region" description="Low complexity" evidence="7">
    <location>
        <begin position="149"/>
        <end position="163"/>
    </location>
</feature>
<evidence type="ECO:0000256" key="2">
    <source>
        <dbReference type="ARBA" id="ARBA00022741"/>
    </source>
</evidence>
<dbReference type="InterPro" id="IPR000719">
    <property type="entry name" value="Prot_kinase_dom"/>
</dbReference>
<feature type="compositionally biased region" description="Low complexity" evidence="7">
    <location>
        <begin position="898"/>
        <end position="910"/>
    </location>
</feature>
<dbReference type="InterPro" id="IPR017441">
    <property type="entry name" value="Protein_kinase_ATP_BS"/>
</dbReference>
<dbReference type="SMART" id="SM00220">
    <property type="entry name" value="S_TKc"/>
    <property type="match status" value="1"/>
</dbReference>
<feature type="compositionally biased region" description="Polar residues" evidence="7">
    <location>
        <begin position="757"/>
        <end position="767"/>
    </location>
</feature>
<keyword evidence="1" id="KW-0808">Transferase</keyword>
<accession>A0A6J8F4S1</accession>
<proteinExistence type="inferred from homology"/>
<keyword evidence="2 6" id="KW-0547">Nucleotide-binding</keyword>
<dbReference type="Gene3D" id="3.30.200.20">
    <property type="entry name" value="Phosphorylase Kinase, domain 1"/>
    <property type="match status" value="1"/>
</dbReference>
<dbReference type="PANTHER" id="PTHR11042">
    <property type="entry name" value="EUKARYOTIC TRANSLATION INITIATION FACTOR 2-ALPHA KINASE EIF2-ALPHA KINASE -RELATED"/>
    <property type="match status" value="1"/>
</dbReference>
<feature type="region of interest" description="Disordered" evidence="7">
    <location>
        <begin position="847"/>
        <end position="866"/>
    </location>
</feature>
<sequence length="1756" mass="185408">MPPKKRKAVGSKRDATTATAAAAATAAKTRQRKTAGTKTAAASKKSKFKPAPKKRAAQLPCTSPAARMASKAATRKANIVKVTAASATKTKAAPAQKPSSSSSSSHTSIRAESQQAANTPERGPTAEKIAVSSAERRKSSSSPSPQPPVAAEAAAATAPAPAARAHRKGATVKHPPRTDEELDDGGGIASSTAEEKTERTYRKDAHGDATAAPSTLTARTSTATRSSRPIVVVANNEDESEQEGNDGEDTIFFGSDVVDATRSDGDARQSQLDAPPPPHPSLAASTAAAVEQHLVTSPEVLPTHPLRLLHGGAGGRGGSSSSSSSSSSATLDLRGCPTPPPPLLQPAVRGTRKQTSDGHNNGADSPSRQSAESSPEALMADSESKPSSHRWQRQLLAGGTPATQRLREKDALQDGGHRQVGSPPAHAAETVKQLFTEPVRSISATSTPADDSPNGTLIMSHGSEEDGVEEADAPGLHRRQRQHHQHLPPPLDVSSIATHSDSESRWSVGRATEGPPLPPGSATAVTPPPLPSLVPRASSAGGVQLFHRHHRHNSGGVTDDLCRGTSTRLLSTQSSALKDDEASPSLQHKAMASAAQSIPAPAGRLRMGGNTSRQSSPSSSYVWLKRTAGGDAVEASHPAAPTSSAASTLFPAHPPFQQQQQQQQQWSSYACPHLSFTSPSSSQLSRLADIDVITEADADAEGGHAATTTTPQRLRLREPPVWRSPQITQLPKSLSVSPVSLRGDSRKGGVKGDAASSLPQPLSQTQPAAHSVSAASSSTGEATQTLAQASANAAGGLQASLHVVPSGPTAAPAVSRPSTQLITKAAATRPIASPGTMWICLDDDDCAGDDSDSEGEGVVGEAKTAAPLHNGSDVPLISVKMEIDAETDAVYTPPEHTAAAAASPSPSGSSHKGGVAVGGEEQTEAPGRLRSRRPSPSKADSGGAGVRVDQSNIPVLSPAQARRRPPAEKSHPIAEILSPTFRPRRRPPDTSADPSHSLGAGSATHQRLASWPASHCYINLDDDTEDEDAEESPPRQRARNAHALDGAVYSAQPMSSASVADVLPALLRASTVTGADARSQLSLPLIIDDDDDEGVPEVGSETHTKESGDQEVRCEGLSPKPPKPKRGTCVEGANEVVANEEDDDGLLKSPQKPHVKDFIFPNRLDPELRPSSPLYRSIHAYQQQYQQQQQRAQGKEEEEHAARHAASPLQEGVNADCRHLPQSAAIPVVIGNTKGASPDDVAAAGQAGHKRSRAKDAKTGAAAPALPDWGRPADTLLRDFFPTKFTKKSFMEAAKNVMSPMHFLEAGDFWAAFASAEFVGEGSFGLVWRCLTVDGDLVAVKSCPIILRTKANIEDSFSTIREIATMRFLSEMQVPYVLPLHSAFFVHAQEALPPLAQEALEWRQRLRKRAEEAALEVEVRLLARGGNRRASHTGAEEDIEDAPLTLEQQVAVQMERLTAAEGPEEQATRARLQSVRLPRFLSITHDDLTQSDATVFLVMELCDGDVEGISRSDGVAKGMVYCVSSALAAMHELGLLHLDLKPSNILFAYEHGPSQQRLQRFSASGPATDAVKFYLSDFGNCRLVGPDPMDEVQDSYGTFEYMDLRALRDAVCGRPTDAFSLGATLYELLYGRRLYPKCVDPRCRGEEDHSRECFVEAASQPVVLPTVGPPTTAAMVTPVTTIGLNAAAAGHARGPHANGGTGSTSGLICSGPALTPLQYLTLALLRKPWAERMTAEECRRYLVQTFHITQTEDSSP</sequence>
<feature type="compositionally biased region" description="Basic and acidic residues" evidence="7">
    <location>
        <begin position="193"/>
        <end position="207"/>
    </location>
</feature>
<evidence type="ECO:0000259" key="8">
    <source>
        <dbReference type="PROSITE" id="PS50011"/>
    </source>
</evidence>
<name>A0A6J8F4S1_LEIDO</name>
<reference evidence="9" key="1">
    <citation type="submission" date="2020-06" db="EMBL/GenBank/DDBJ databases">
        <authorList>
            <person name="Camacho E."/>
            <person name="Gonzalez-de la Fuente S."/>
            <person name="Rastrojo A."/>
            <person name="Peiro-Pastor R."/>
            <person name="Solana JC."/>
            <person name="Tabera L."/>
            <person name="Gamarro F."/>
            <person name="Carrasco-Ramiro F."/>
            <person name="Requena JM."/>
            <person name="Aguado B."/>
        </authorList>
    </citation>
    <scope>NUCLEOTIDE SEQUENCE</scope>
</reference>
<feature type="compositionally biased region" description="Low complexity" evidence="7">
    <location>
        <begin position="768"/>
        <end position="778"/>
    </location>
</feature>
<dbReference type="GO" id="GO:0004672">
    <property type="term" value="F:protein kinase activity"/>
    <property type="evidence" value="ECO:0007669"/>
    <property type="project" value="InterPro"/>
</dbReference>
<evidence type="ECO:0000256" key="1">
    <source>
        <dbReference type="ARBA" id="ARBA00022679"/>
    </source>
</evidence>
<dbReference type="VEuPathDB" id="TriTrypDB:LDHU3_10.1240"/>
<evidence type="ECO:0000313" key="9">
    <source>
        <dbReference type="EMBL" id="CAC5428047.1"/>
    </source>
</evidence>